<dbReference type="EMBL" id="QHKI01000091">
    <property type="protein sequence ID" value="RSM64982.1"/>
    <property type="molecule type" value="Genomic_DNA"/>
</dbReference>
<gene>
    <name evidence="4" type="ORF">DMH04_50360</name>
</gene>
<dbReference type="GO" id="GO:0000160">
    <property type="term" value="P:phosphorelay signal transduction system"/>
    <property type="evidence" value="ECO:0007669"/>
    <property type="project" value="InterPro"/>
</dbReference>
<evidence type="ECO:0000256" key="2">
    <source>
        <dbReference type="PROSITE-ProRule" id="PRU00169"/>
    </source>
</evidence>
<comment type="caution">
    <text evidence="4">The sequence shown here is derived from an EMBL/GenBank/DDBJ whole genome shotgun (WGS) entry which is preliminary data.</text>
</comment>
<evidence type="ECO:0000313" key="4">
    <source>
        <dbReference type="EMBL" id="RSM64982.1"/>
    </source>
</evidence>
<dbReference type="InterPro" id="IPR011006">
    <property type="entry name" value="CheY-like_superfamily"/>
</dbReference>
<dbReference type="InterPro" id="IPR001789">
    <property type="entry name" value="Sig_transdc_resp-reg_receiver"/>
</dbReference>
<evidence type="ECO:0000259" key="3">
    <source>
        <dbReference type="PROSITE" id="PS50110"/>
    </source>
</evidence>
<dbReference type="OrthoDB" id="7352332at2"/>
<organism evidence="4 5">
    <name type="scientific">Kibdelosporangium aridum</name>
    <dbReference type="NCBI Taxonomy" id="2030"/>
    <lineage>
        <taxon>Bacteria</taxon>
        <taxon>Bacillati</taxon>
        <taxon>Actinomycetota</taxon>
        <taxon>Actinomycetes</taxon>
        <taxon>Pseudonocardiales</taxon>
        <taxon>Pseudonocardiaceae</taxon>
        <taxon>Kibdelosporangium</taxon>
    </lineage>
</organism>
<proteinExistence type="predicted"/>
<keyword evidence="1 2" id="KW-0597">Phosphoprotein</keyword>
<dbReference type="PROSITE" id="PS50110">
    <property type="entry name" value="RESPONSE_REGULATORY"/>
    <property type="match status" value="1"/>
</dbReference>
<dbReference type="SUPFAM" id="SSF52172">
    <property type="entry name" value="CheY-like"/>
    <property type="match status" value="1"/>
</dbReference>
<dbReference type="CDD" id="cd17535">
    <property type="entry name" value="REC_NarL-like"/>
    <property type="match status" value="1"/>
</dbReference>
<dbReference type="Proteomes" id="UP000287547">
    <property type="component" value="Unassembled WGS sequence"/>
</dbReference>
<dbReference type="PANTHER" id="PTHR44591">
    <property type="entry name" value="STRESS RESPONSE REGULATOR PROTEIN 1"/>
    <property type="match status" value="1"/>
</dbReference>
<dbReference type="Pfam" id="PF00072">
    <property type="entry name" value="Response_reg"/>
    <property type="match status" value="1"/>
</dbReference>
<evidence type="ECO:0000313" key="5">
    <source>
        <dbReference type="Proteomes" id="UP000287547"/>
    </source>
</evidence>
<reference evidence="4 5" key="1">
    <citation type="submission" date="2018-05" db="EMBL/GenBank/DDBJ databases">
        <title>Evolution of GPA BGCs.</title>
        <authorList>
            <person name="Waglechner N."/>
            <person name="Wright G.D."/>
        </authorList>
    </citation>
    <scope>NUCLEOTIDE SEQUENCE [LARGE SCALE GENOMIC DNA]</scope>
    <source>
        <strain evidence="4 5">A82846</strain>
    </source>
</reference>
<name>A0A428YBV7_KIBAR</name>
<dbReference type="RefSeq" id="WP_037252346.1">
    <property type="nucleotide sequence ID" value="NZ_QHKI01000091.1"/>
</dbReference>
<feature type="domain" description="Response regulatory" evidence="3">
    <location>
        <begin position="3"/>
        <end position="118"/>
    </location>
</feature>
<dbReference type="Gene3D" id="3.40.50.2300">
    <property type="match status" value="1"/>
</dbReference>
<dbReference type="AlphaFoldDB" id="A0A428YBV7"/>
<protein>
    <submittedName>
        <fullName evidence="4">Response regulator</fullName>
    </submittedName>
</protein>
<evidence type="ECO:0000256" key="1">
    <source>
        <dbReference type="ARBA" id="ARBA00022553"/>
    </source>
</evidence>
<accession>A0A428YBV7</accession>
<dbReference type="PANTHER" id="PTHR44591:SF3">
    <property type="entry name" value="RESPONSE REGULATORY DOMAIN-CONTAINING PROTEIN"/>
    <property type="match status" value="1"/>
</dbReference>
<dbReference type="InterPro" id="IPR050595">
    <property type="entry name" value="Bact_response_regulator"/>
</dbReference>
<feature type="modified residue" description="4-aspartylphosphate" evidence="2">
    <location>
        <position position="53"/>
    </location>
</feature>
<sequence>MVRCLIVDDSPGFLAAARRLLERQGVTVAGVASNGDEGVRRAEELRPDVVLVDIELGGESGLELTERLHRAPRPFRTILISTRAEQDYRDLITTNPAVGFLPKTALSAAAIEALLADSATEPEDR</sequence>
<dbReference type="InterPro" id="IPR058245">
    <property type="entry name" value="NreC/VraR/RcsB-like_REC"/>
</dbReference>
<dbReference type="SMART" id="SM00448">
    <property type="entry name" value="REC"/>
    <property type="match status" value="1"/>
</dbReference>